<evidence type="ECO:0000313" key="4">
    <source>
        <dbReference type="Proteomes" id="UP000589552"/>
    </source>
</evidence>
<reference evidence="2 5" key="2">
    <citation type="journal article" date="2024" name="Fungal Genet. Biol.">
        <title>The porcine skin microbiome exhibits broad fungal antagonism.</title>
        <authorList>
            <person name="De La Cruz K.F."/>
            <person name="Townsend E.C."/>
            <person name="Alex Cheong J.Z."/>
            <person name="Salamzade R."/>
            <person name="Liu A."/>
            <person name="Sandstrom S."/>
            <person name="Davila E."/>
            <person name="Huang L."/>
            <person name="Xu K.H."/>
            <person name="Wu S.Y."/>
            <person name="Meudt J.J."/>
            <person name="Shanmuganayagam D."/>
            <person name="Gibson A.L.F."/>
            <person name="Kalan L.R."/>
        </authorList>
    </citation>
    <scope>NUCLEOTIDE SEQUENCE [LARGE SCALE GENOMIC DNA]</scope>
    <source>
        <strain evidence="2 5">LK2569</strain>
    </source>
</reference>
<organism evidence="3 4">
    <name type="scientific">Corynebacterium xerosis</name>
    <dbReference type="NCBI Taxonomy" id="1725"/>
    <lineage>
        <taxon>Bacteria</taxon>
        <taxon>Bacillati</taxon>
        <taxon>Actinomycetota</taxon>
        <taxon>Actinomycetes</taxon>
        <taxon>Mycobacteriales</taxon>
        <taxon>Corynebacteriaceae</taxon>
        <taxon>Corynebacterium</taxon>
    </lineage>
</organism>
<dbReference type="PANTHER" id="PTHR38441">
    <property type="entry name" value="INTEGRAL MEMBRANE PROTEIN-RELATED"/>
    <property type="match status" value="1"/>
</dbReference>
<dbReference type="EMBL" id="JAYWMA010000012">
    <property type="protein sequence ID" value="MEX3529376.1"/>
    <property type="molecule type" value="Genomic_DNA"/>
</dbReference>
<reference evidence="2" key="3">
    <citation type="submission" date="2024-01" db="EMBL/GenBank/DDBJ databases">
        <authorList>
            <person name="De La Cruz K.F."/>
            <person name="Townsend E.C."/>
            <person name="Salamzade R."/>
            <person name="Kalan L.R."/>
        </authorList>
    </citation>
    <scope>NUCLEOTIDE SEQUENCE</scope>
    <source>
        <strain evidence="2">LK2569</strain>
    </source>
</reference>
<dbReference type="Proteomes" id="UP000589552">
    <property type="component" value="Unassembled WGS sequence"/>
</dbReference>
<proteinExistence type="predicted"/>
<protein>
    <submittedName>
        <fullName evidence="3">DUF485 domain-containing protein</fullName>
    </submittedName>
</protein>
<reference evidence="3 4" key="1">
    <citation type="submission" date="2020-04" db="EMBL/GenBank/DDBJ databases">
        <authorList>
            <person name="Hitch T.C.A."/>
            <person name="Wylensek D."/>
            <person name="Clavel T."/>
        </authorList>
    </citation>
    <scope>NUCLEOTIDE SEQUENCE [LARGE SCALE GENOMIC DNA]</scope>
    <source>
        <strain evidence="3 4">BL-383-APC-2I</strain>
    </source>
</reference>
<dbReference type="GeneID" id="95321232"/>
<dbReference type="EMBL" id="JABAGA010000007">
    <property type="protein sequence ID" value="NMF10133.1"/>
    <property type="molecule type" value="Genomic_DNA"/>
</dbReference>
<gene>
    <name evidence="3" type="ORF">HF852_11105</name>
    <name evidence="2" type="ORF">VVR64_09945</name>
</gene>
<feature type="transmembrane region" description="Helical" evidence="1">
    <location>
        <begin position="70"/>
        <end position="92"/>
    </location>
</feature>
<keyword evidence="5" id="KW-1185">Reference proteome</keyword>
<comment type="caution">
    <text evidence="3">The sequence shown here is derived from an EMBL/GenBank/DDBJ whole genome shotgun (WGS) entry which is preliminary data.</text>
</comment>
<accession>A0A0M2XMB2</accession>
<dbReference type="RefSeq" id="WP_046651000.1">
    <property type="nucleotide sequence ID" value="NZ_JABAGA010000007.1"/>
</dbReference>
<dbReference type="PANTHER" id="PTHR38441:SF1">
    <property type="entry name" value="MEMBRANE PROTEIN"/>
    <property type="match status" value="1"/>
</dbReference>
<dbReference type="OrthoDB" id="3543412at2"/>
<keyword evidence="1" id="KW-1133">Transmembrane helix</keyword>
<dbReference type="InterPro" id="IPR007436">
    <property type="entry name" value="DUF485"/>
</dbReference>
<sequence>MSHPTPAPGHSPTEAEFIEVQASEEFADLRKTFRGFVFPLFVAFIAWYVFYIVTATFFPDAMAKSIYDNINLGMVLGLAQFVTAGLVTWGYVKFADNKLDPASEHIRAMMEGRAPATSTQKTEEV</sequence>
<evidence type="ECO:0000313" key="3">
    <source>
        <dbReference type="EMBL" id="NMF10133.1"/>
    </source>
</evidence>
<dbReference type="Pfam" id="PF04341">
    <property type="entry name" value="DUF485"/>
    <property type="match status" value="1"/>
</dbReference>
<evidence type="ECO:0000256" key="1">
    <source>
        <dbReference type="SAM" id="Phobius"/>
    </source>
</evidence>
<keyword evidence="1" id="KW-0472">Membrane</keyword>
<dbReference type="Proteomes" id="UP001558353">
    <property type="component" value="Unassembled WGS sequence"/>
</dbReference>
<evidence type="ECO:0000313" key="2">
    <source>
        <dbReference type="EMBL" id="MEX3529376.1"/>
    </source>
</evidence>
<evidence type="ECO:0000313" key="5">
    <source>
        <dbReference type="Proteomes" id="UP001558353"/>
    </source>
</evidence>
<dbReference type="AlphaFoldDB" id="A0A0M2XMB2"/>
<feature type="transmembrane region" description="Helical" evidence="1">
    <location>
        <begin position="36"/>
        <end position="58"/>
    </location>
</feature>
<name>A0A0M2XMB2_9CORY</name>
<keyword evidence="1" id="KW-0812">Transmembrane</keyword>